<dbReference type="Pfam" id="PF20043">
    <property type="entry name" value="DUF6445"/>
    <property type="match status" value="1"/>
</dbReference>
<dbReference type="InterPro" id="IPR045617">
    <property type="entry name" value="DUF6445"/>
</dbReference>
<dbReference type="Proteomes" id="UP000673383">
    <property type="component" value="Unassembled WGS sequence"/>
</dbReference>
<dbReference type="AlphaFoldDB" id="A0A8I1Y542"/>
<comment type="caution">
    <text evidence="1">The sequence shown here is derived from an EMBL/GenBank/DDBJ whole genome shotgun (WGS) entry which is preliminary data.</text>
</comment>
<evidence type="ECO:0000313" key="2">
    <source>
        <dbReference type="Proteomes" id="UP000673383"/>
    </source>
</evidence>
<protein>
    <submittedName>
        <fullName evidence="1">Uncharacterized protein</fullName>
    </submittedName>
</protein>
<organism evidence="1 2">
    <name type="scientific">Bradyrhizobium elkanii</name>
    <dbReference type="NCBI Taxonomy" id="29448"/>
    <lineage>
        <taxon>Bacteria</taxon>
        <taxon>Pseudomonadati</taxon>
        <taxon>Pseudomonadota</taxon>
        <taxon>Alphaproteobacteria</taxon>
        <taxon>Hyphomicrobiales</taxon>
        <taxon>Nitrobacteraceae</taxon>
        <taxon>Bradyrhizobium</taxon>
    </lineage>
</organism>
<sequence length="217" mass="24990">MAAMRLTVLDDFYPDPWAVRRYALTLRYEDAANENDNTHYKGMLTTPSHPYAEGGLGLIACALSKPLVWRTPIGEFRLLLKRKPDANPNERATWIHYDAMVASYAALVFLNLDSQCQGGTSFFRHRQLQWDRIPDLNSEDMAQLCRNLNITIPEVLETLKHDGFKIDEKWDLLTTVPMKFNRCIIFDSRQFHARTGTFGATPLDGRLTQNFFFDVLN</sequence>
<name>A0A8I1Y542_BRAEL</name>
<evidence type="ECO:0000313" key="1">
    <source>
        <dbReference type="EMBL" id="MBP1293581.1"/>
    </source>
</evidence>
<proteinExistence type="predicted"/>
<reference evidence="1" key="1">
    <citation type="submission" date="2021-02" db="EMBL/GenBank/DDBJ databases">
        <title>Genomic Encyclopedia of Type Strains, Phase IV (KMG-V): Genome sequencing to study the core and pangenomes of soil and plant-associated prokaryotes.</title>
        <authorList>
            <person name="Whitman W."/>
        </authorList>
    </citation>
    <scope>NUCLEOTIDE SEQUENCE</scope>
    <source>
        <strain evidence="1">USDA 406</strain>
    </source>
</reference>
<dbReference type="EMBL" id="JAFICZ010000001">
    <property type="protein sequence ID" value="MBP1293581.1"/>
    <property type="molecule type" value="Genomic_DNA"/>
</dbReference>
<gene>
    <name evidence="1" type="ORF">JOH49_003334</name>
</gene>
<accession>A0A8I1Y542</accession>